<dbReference type="AlphaFoldDB" id="A0A8S9RL52"/>
<evidence type="ECO:0000256" key="1">
    <source>
        <dbReference type="SAM" id="MobiDB-lite"/>
    </source>
</evidence>
<dbReference type="EMBL" id="QGKX02000095">
    <property type="protein sequence ID" value="KAF3573421.1"/>
    <property type="molecule type" value="Genomic_DNA"/>
</dbReference>
<protein>
    <submittedName>
        <fullName evidence="2">Uncharacterized protein</fullName>
    </submittedName>
</protein>
<feature type="compositionally biased region" description="Polar residues" evidence="1">
    <location>
        <begin position="57"/>
        <end position="73"/>
    </location>
</feature>
<gene>
    <name evidence="2" type="ORF">F2Q69_00060179</name>
</gene>
<feature type="compositionally biased region" description="Low complexity" evidence="1">
    <location>
        <begin position="43"/>
        <end position="52"/>
    </location>
</feature>
<evidence type="ECO:0000313" key="3">
    <source>
        <dbReference type="Proteomes" id="UP000712600"/>
    </source>
</evidence>
<reference evidence="2" key="1">
    <citation type="submission" date="2019-12" db="EMBL/GenBank/DDBJ databases">
        <title>Genome sequencing and annotation of Brassica cretica.</title>
        <authorList>
            <person name="Studholme D.J."/>
            <person name="Sarris P."/>
        </authorList>
    </citation>
    <scope>NUCLEOTIDE SEQUENCE</scope>
    <source>
        <strain evidence="2">PFS-109/04</strain>
        <tissue evidence="2">Leaf</tissue>
    </source>
</reference>
<sequence length="180" mass="19872">MKTSKARAIKVEWNMGMKQRQEPSGKKTRRGRSKEKQKWRVGETTPEVSTTPSSPPLHTQSVIVQAVSGQDSKLGTGKDKVIGESSGATPSYLQSMRSRSGSSASRTSNSDLQHDSSDVESSDSDLEEGEFTTHEPSDGWFGKIWMVWHPSLFVTIISKSLQMITAEVAWPTTPQTKVFI</sequence>
<feature type="region of interest" description="Disordered" evidence="1">
    <location>
        <begin position="1"/>
        <end position="134"/>
    </location>
</feature>
<organism evidence="2 3">
    <name type="scientific">Brassica cretica</name>
    <name type="common">Mustard</name>
    <dbReference type="NCBI Taxonomy" id="69181"/>
    <lineage>
        <taxon>Eukaryota</taxon>
        <taxon>Viridiplantae</taxon>
        <taxon>Streptophyta</taxon>
        <taxon>Embryophyta</taxon>
        <taxon>Tracheophyta</taxon>
        <taxon>Spermatophyta</taxon>
        <taxon>Magnoliopsida</taxon>
        <taxon>eudicotyledons</taxon>
        <taxon>Gunneridae</taxon>
        <taxon>Pentapetalae</taxon>
        <taxon>rosids</taxon>
        <taxon>malvids</taxon>
        <taxon>Brassicales</taxon>
        <taxon>Brassicaceae</taxon>
        <taxon>Brassiceae</taxon>
        <taxon>Brassica</taxon>
    </lineage>
</organism>
<comment type="caution">
    <text evidence="2">The sequence shown here is derived from an EMBL/GenBank/DDBJ whole genome shotgun (WGS) entry which is preliminary data.</text>
</comment>
<feature type="compositionally biased region" description="Acidic residues" evidence="1">
    <location>
        <begin position="118"/>
        <end position="130"/>
    </location>
</feature>
<name>A0A8S9RL52_BRACR</name>
<dbReference type="Proteomes" id="UP000712600">
    <property type="component" value="Unassembled WGS sequence"/>
</dbReference>
<accession>A0A8S9RL52</accession>
<evidence type="ECO:0000313" key="2">
    <source>
        <dbReference type="EMBL" id="KAF3573421.1"/>
    </source>
</evidence>
<proteinExistence type="predicted"/>
<feature type="compositionally biased region" description="Low complexity" evidence="1">
    <location>
        <begin position="91"/>
        <end position="110"/>
    </location>
</feature>